<name>A0A0A9HXM4_ARUDO</name>
<reference evidence="1" key="2">
    <citation type="journal article" date="2015" name="Data Brief">
        <title>Shoot transcriptome of the giant reed, Arundo donax.</title>
        <authorList>
            <person name="Barrero R.A."/>
            <person name="Guerrero F.D."/>
            <person name="Moolhuijzen P."/>
            <person name="Goolsby J.A."/>
            <person name="Tidwell J."/>
            <person name="Bellgard S.E."/>
            <person name="Bellgard M.I."/>
        </authorList>
    </citation>
    <scope>NUCLEOTIDE SEQUENCE</scope>
    <source>
        <tissue evidence="1">Shoot tissue taken approximately 20 cm above the soil surface</tissue>
    </source>
</reference>
<proteinExistence type="predicted"/>
<reference evidence="1" key="1">
    <citation type="submission" date="2014-09" db="EMBL/GenBank/DDBJ databases">
        <authorList>
            <person name="Magalhaes I.L.F."/>
            <person name="Oliveira U."/>
            <person name="Santos F.R."/>
            <person name="Vidigal T.H.D.A."/>
            <person name="Brescovit A.D."/>
            <person name="Santos A.J."/>
        </authorList>
    </citation>
    <scope>NUCLEOTIDE SEQUENCE</scope>
    <source>
        <tissue evidence="1">Shoot tissue taken approximately 20 cm above the soil surface</tissue>
    </source>
</reference>
<organism evidence="1">
    <name type="scientific">Arundo donax</name>
    <name type="common">Giant reed</name>
    <name type="synonym">Donax arundinaceus</name>
    <dbReference type="NCBI Taxonomy" id="35708"/>
    <lineage>
        <taxon>Eukaryota</taxon>
        <taxon>Viridiplantae</taxon>
        <taxon>Streptophyta</taxon>
        <taxon>Embryophyta</taxon>
        <taxon>Tracheophyta</taxon>
        <taxon>Spermatophyta</taxon>
        <taxon>Magnoliopsida</taxon>
        <taxon>Liliopsida</taxon>
        <taxon>Poales</taxon>
        <taxon>Poaceae</taxon>
        <taxon>PACMAD clade</taxon>
        <taxon>Arundinoideae</taxon>
        <taxon>Arundineae</taxon>
        <taxon>Arundo</taxon>
    </lineage>
</organism>
<sequence>MAAAAYLGFPFASARL</sequence>
<dbReference type="AlphaFoldDB" id="A0A0A9HXM4"/>
<protein>
    <submittedName>
        <fullName evidence="1">Uncharacterized protein</fullName>
    </submittedName>
</protein>
<dbReference type="EMBL" id="GBRH01160253">
    <property type="protein sequence ID" value="JAE37643.1"/>
    <property type="molecule type" value="Transcribed_RNA"/>
</dbReference>
<evidence type="ECO:0000313" key="1">
    <source>
        <dbReference type="EMBL" id="JAE37643.1"/>
    </source>
</evidence>
<accession>A0A0A9HXM4</accession>